<protein>
    <submittedName>
        <fullName evidence="1">Uncharacterized protein</fullName>
    </submittedName>
</protein>
<reference evidence="1 2" key="1">
    <citation type="submission" date="2024-01" db="EMBL/GenBank/DDBJ databases">
        <title>The genomes of 5 underutilized Papilionoideae crops provide insights into root nodulation and disease resistanc.</title>
        <authorList>
            <person name="Yuan L."/>
        </authorList>
    </citation>
    <scope>NUCLEOTIDE SEQUENCE [LARGE SCALE GENOMIC DNA]</scope>
    <source>
        <strain evidence="1">ZHUSHIDOU_FW_LH</strain>
        <tissue evidence="1">Leaf</tissue>
    </source>
</reference>
<dbReference type="InterPro" id="IPR011989">
    <property type="entry name" value="ARM-like"/>
</dbReference>
<proteinExistence type="predicted"/>
<evidence type="ECO:0000313" key="1">
    <source>
        <dbReference type="EMBL" id="KAK7260132.1"/>
    </source>
</evidence>
<dbReference type="AlphaFoldDB" id="A0AAN9EM47"/>
<gene>
    <name evidence="1" type="ORF">RIF29_25926</name>
</gene>
<dbReference type="Pfam" id="PF18787">
    <property type="entry name" value="CRM1_repeat_3"/>
    <property type="match status" value="1"/>
</dbReference>
<organism evidence="1 2">
    <name type="scientific">Crotalaria pallida</name>
    <name type="common">Smooth rattlebox</name>
    <name type="synonym">Crotalaria striata</name>
    <dbReference type="NCBI Taxonomy" id="3830"/>
    <lineage>
        <taxon>Eukaryota</taxon>
        <taxon>Viridiplantae</taxon>
        <taxon>Streptophyta</taxon>
        <taxon>Embryophyta</taxon>
        <taxon>Tracheophyta</taxon>
        <taxon>Spermatophyta</taxon>
        <taxon>Magnoliopsida</taxon>
        <taxon>eudicotyledons</taxon>
        <taxon>Gunneridae</taxon>
        <taxon>Pentapetalae</taxon>
        <taxon>rosids</taxon>
        <taxon>fabids</taxon>
        <taxon>Fabales</taxon>
        <taxon>Fabaceae</taxon>
        <taxon>Papilionoideae</taxon>
        <taxon>50 kb inversion clade</taxon>
        <taxon>genistoids sensu lato</taxon>
        <taxon>core genistoids</taxon>
        <taxon>Crotalarieae</taxon>
        <taxon>Crotalaria</taxon>
    </lineage>
</organism>
<name>A0AAN9EM47_CROPI</name>
<dbReference type="EMBL" id="JAYWIO010000005">
    <property type="protein sequence ID" value="KAK7260132.1"/>
    <property type="molecule type" value="Genomic_DNA"/>
</dbReference>
<dbReference type="InterPro" id="IPR040485">
    <property type="entry name" value="XPO1_repeat_3"/>
</dbReference>
<comment type="caution">
    <text evidence="1">The sequence shown here is derived from an EMBL/GenBank/DDBJ whole genome shotgun (WGS) entry which is preliminary data.</text>
</comment>
<sequence length="145" mass="16170">MNAILAGSVAGFSILALNDKNRRHTLALYLLARLAQIIDILKYSLLSETPLTYLFVRKKEFSMNSNLMSGLNFDIGEPETNAGGEIMKVKMLRNLSKQLSDEDWSWNNLNTLCWAIGSISGSMMEEQTLTYPSSSMPSQVNTKEA</sequence>
<evidence type="ECO:0000313" key="2">
    <source>
        <dbReference type="Proteomes" id="UP001372338"/>
    </source>
</evidence>
<dbReference type="Proteomes" id="UP001372338">
    <property type="component" value="Unassembled WGS sequence"/>
</dbReference>
<keyword evidence="2" id="KW-1185">Reference proteome</keyword>
<accession>A0AAN9EM47</accession>
<dbReference type="Gene3D" id="1.25.10.10">
    <property type="entry name" value="Leucine-rich Repeat Variant"/>
    <property type="match status" value="1"/>
</dbReference>